<keyword evidence="1" id="KW-0067">ATP-binding</keyword>
<dbReference type="GO" id="GO:0005524">
    <property type="term" value="F:ATP binding"/>
    <property type="evidence" value="ECO:0007669"/>
    <property type="project" value="UniProtKB-KW"/>
</dbReference>
<proteinExistence type="predicted"/>
<organism evidence="1 2">
    <name type="scientific">Nocardia jiangsuensis</name>
    <dbReference type="NCBI Taxonomy" id="1691563"/>
    <lineage>
        <taxon>Bacteria</taxon>
        <taxon>Bacillati</taxon>
        <taxon>Actinomycetota</taxon>
        <taxon>Actinomycetes</taxon>
        <taxon>Mycobacteriales</taxon>
        <taxon>Nocardiaceae</taxon>
        <taxon>Nocardia</taxon>
    </lineage>
</organism>
<keyword evidence="1" id="KW-0547">Nucleotide-binding</keyword>
<accession>A0ABV8E0S3</accession>
<evidence type="ECO:0000313" key="2">
    <source>
        <dbReference type="Proteomes" id="UP001595696"/>
    </source>
</evidence>
<reference evidence="2" key="1">
    <citation type="journal article" date="2019" name="Int. J. Syst. Evol. Microbiol.">
        <title>The Global Catalogue of Microorganisms (GCM) 10K type strain sequencing project: providing services to taxonomists for standard genome sequencing and annotation.</title>
        <authorList>
            <consortium name="The Broad Institute Genomics Platform"/>
            <consortium name="The Broad Institute Genome Sequencing Center for Infectious Disease"/>
            <person name="Wu L."/>
            <person name="Ma J."/>
        </authorList>
    </citation>
    <scope>NUCLEOTIDE SEQUENCE [LARGE SCALE GENOMIC DNA]</scope>
    <source>
        <strain evidence="2">CGMCC 4.7330</strain>
    </source>
</reference>
<gene>
    <name evidence="1" type="ORF">ACFO0B_25490</name>
</gene>
<sequence length="129" mass="13420">MSGSTVAMEIEARPEQLGILRSMTRSLGLGLGLAIDAAADLELVAHEIATALIPVAGPGASLRFEYRVEAIEIEVLISSHTAVPPVLNGLGWHIVRTLVTDFALGCGSYDPAGAGHPVTVGFSWPHPLG</sequence>
<protein>
    <submittedName>
        <fullName evidence="1">ATP-binding protein</fullName>
    </submittedName>
</protein>
<dbReference type="RefSeq" id="WP_378615105.1">
    <property type="nucleotide sequence ID" value="NZ_JBHSAX010000019.1"/>
</dbReference>
<dbReference type="Proteomes" id="UP001595696">
    <property type="component" value="Unassembled WGS sequence"/>
</dbReference>
<dbReference type="EMBL" id="JBHSAX010000019">
    <property type="protein sequence ID" value="MFC3965357.1"/>
    <property type="molecule type" value="Genomic_DNA"/>
</dbReference>
<name>A0ABV8E0S3_9NOCA</name>
<dbReference type="InterPro" id="IPR036890">
    <property type="entry name" value="HATPase_C_sf"/>
</dbReference>
<dbReference type="Gene3D" id="3.30.565.10">
    <property type="entry name" value="Histidine kinase-like ATPase, C-terminal domain"/>
    <property type="match status" value="1"/>
</dbReference>
<evidence type="ECO:0000313" key="1">
    <source>
        <dbReference type="EMBL" id="MFC3965357.1"/>
    </source>
</evidence>
<keyword evidence="2" id="KW-1185">Reference proteome</keyword>
<comment type="caution">
    <text evidence="1">The sequence shown here is derived from an EMBL/GenBank/DDBJ whole genome shotgun (WGS) entry which is preliminary data.</text>
</comment>